<organism evidence="1 2">
    <name type="scientific">Rhodoblastus acidophilus</name>
    <name type="common">Rhodopseudomonas acidophila</name>
    <dbReference type="NCBI Taxonomy" id="1074"/>
    <lineage>
        <taxon>Bacteria</taxon>
        <taxon>Pseudomonadati</taxon>
        <taxon>Pseudomonadota</taxon>
        <taxon>Alphaproteobacteria</taxon>
        <taxon>Hyphomicrobiales</taxon>
        <taxon>Rhodoblastaceae</taxon>
        <taxon>Rhodoblastus</taxon>
    </lineage>
</organism>
<gene>
    <name evidence="1" type="ORF">SAMN06265338_1331</name>
</gene>
<proteinExistence type="predicted"/>
<dbReference type="AlphaFoldDB" id="A0A212SF47"/>
<accession>A0A212SF47</accession>
<name>A0A212SF47_RHOAC</name>
<evidence type="ECO:0000313" key="2">
    <source>
        <dbReference type="Proteomes" id="UP000198418"/>
    </source>
</evidence>
<protein>
    <submittedName>
        <fullName evidence="1">Uncharacterized protein</fullName>
    </submittedName>
</protein>
<dbReference type="EMBL" id="FYDG01000033">
    <property type="protein sequence ID" value="SNB84102.1"/>
    <property type="molecule type" value="Genomic_DNA"/>
</dbReference>
<sequence length="92" mass="10739">MVYFYAAHNSYADIENGNRGFCNTMEVSRFKTKAERDAFVEKYENQDSRACTRKRAIKIWRNNYLSVGEPVPSGGYDRIDFFIPNAADDDYF</sequence>
<evidence type="ECO:0000313" key="1">
    <source>
        <dbReference type="EMBL" id="SNB84102.1"/>
    </source>
</evidence>
<dbReference type="RefSeq" id="WP_088522595.1">
    <property type="nucleotide sequence ID" value="NZ_FYDG01000033.1"/>
</dbReference>
<reference evidence="2" key="1">
    <citation type="submission" date="2017-06" db="EMBL/GenBank/DDBJ databases">
        <authorList>
            <person name="Varghese N."/>
            <person name="Submissions S."/>
        </authorList>
    </citation>
    <scope>NUCLEOTIDE SEQUENCE [LARGE SCALE GENOMIC DNA]</scope>
    <source>
        <strain evidence="2">DSM 137</strain>
    </source>
</reference>
<keyword evidence="2" id="KW-1185">Reference proteome</keyword>
<dbReference type="Proteomes" id="UP000198418">
    <property type="component" value="Unassembled WGS sequence"/>
</dbReference>